<keyword evidence="5 6" id="KW-0472">Membrane</keyword>
<gene>
    <name evidence="7" type="ORF">UFOPK1353_00577</name>
</gene>
<reference evidence="7" key="1">
    <citation type="submission" date="2020-05" db="EMBL/GenBank/DDBJ databases">
        <authorList>
            <person name="Chiriac C."/>
            <person name="Salcher M."/>
            <person name="Ghai R."/>
            <person name="Kavagutti S V."/>
        </authorList>
    </citation>
    <scope>NUCLEOTIDE SEQUENCE</scope>
</reference>
<feature type="transmembrane region" description="Helical" evidence="6">
    <location>
        <begin position="121"/>
        <end position="144"/>
    </location>
</feature>
<feature type="transmembrane region" description="Helical" evidence="6">
    <location>
        <begin position="293"/>
        <end position="318"/>
    </location>
</feature>
<evidence type="ECO:0000256" key="3">
    <source>
        <dbReference type="ARBA" id="ARBA00022692"/>
    </source>
</evidence>
<evidence type="ECO:0000256" key="2">
    <source>
        <dbReference type="ARBA" id="ARBA00022475"/>
    </source>
</evidence>
<keyword evidence="3 6" id="KW-0812">Transmembrane</keyword>
<evidence type="ECO:0000256" key="1">
    <source>
        <dbReference type="ARBA" id="ARBA00004651"/>
    </source>
</evidence>
<protein>
    <submittedName>
        <fullName evidence="7">Unannotated protein</fullName>
    </submittedName>
</protein>
<dbReference type="InterPro" id="IPR001851">
    <property type="entry name" value="ABC_transp_permease"/>
</dbReference>
<keyword evidence="2" id="KW-1003">Cell membrane</keyword>
<feature type="transmembrane region" description="Helical" evidence="6">
    <location>
        <begin position="330"/>
        <end position="348"/>
    </location>
</feature>
<feature type="transmembrane region" description="Helical" evidence="6">
    <location>
        <begin position="20"/>
        <end position="42"/>
    </location>
</feature>
<evidence type="ECO:0000256" key="5">
    <source>
        <dbReference type="ARBA" id="ARBA00023136"/>
    </source>
</evidence>
<feature type="transmembrane region" description="Helical" evidence="6">
    <location>
        <begin position="62"/>
        <end position="86"/>
    </location>
</feature>
<comment type="subcellular location">
    <subcellularLocation>
        <location evidence="1">Cell membrane</location>
        <topology evidence="1">Multi-pass membrane protein</topology>
    </subcellularLocation>
</comment>
<feature type="transmembrane region" description="Helical" evidence="6">
    <location>
        <begin position="205"/>
        <end position="223"/>
    </location>
</feature>
<keyword evidence="4 6" id="KW-1133">Transmembrane helix</keyword>
<evidence type="ECO:0000256" key="4">
    <source>
        <dbReference type="ARBA" id="ARBA00022989"/>
    </source>
</evidence>
<proteinExistence type="predicted"/>
<feature type="transmembrane region" description="Helical" evidence="6">
    <location>
        <begin position="98"/>
        <end position="115"/>
    </location>
</feature>
<accession>A0A6J6B7C0</accession>
<dbReference type="EMBL" id="CAEZSE010000075">
    <property type="protein sequence ID" value="CAB4534765.1"/>
    <property type="molecule type" value="Genomic_DNA"/>
</dbReference>
<dbReference type="GO" id="GO:0005886">
    <property type="term" value="C:plasma membrane"/>
    <property type="evidence" value="ECO:0007669"/>
    <property type="project" value="UniProtKB-SubCell"/>
</dbReference>
<dbReference type="CDD" id="cd06580">
    <property type="entry name" value="TM_PBP1_transp_TpRbsC_like"/>
    <property type="match status" value="1"/>
</dbReference>
<dbReference type="AlphaFoldDB" id="A0A6J6B7C0"/>
<dbReference type="Pfam" id="PF02653">
    <property type="entry name" value="BPD_transp_2"/>
    <property type="match status" value="1"/>
</dbReference>
<evidence type="ECO:0000256" key="6">
    <source>
        <dbReference type="SAM" id="Phobius"/>
    </source>
</evidence>
<evidence type="ECO:0000313" key="7">
    <source>
        <dbReference type="EMBL" id="CAB4534765.1"/>
    </source>
</evidence>
<dbReference type="PANTHER" id="PTHR47089">
    <property type="entry name" value="ABC TRANSPORTER, PERMEASE PROTEIN"/>
    <property type="match status" value="1"/>
</dbReference>
<feature type="transmembrane region" description="Helical" evidence="6">
    <location>
        <begin position="250"/>
        <end position="273"/>
    </location>
</feature>
<dbReference type="PANTHER" id="PTHR47089:SF1">
    <property type="entry name" value="GUANOSINE ABC TRANSPORTER PERMEASE PROTEIN NUPP"/>
    <property type="match status" value="1"/>
</dbReference>
<name>A0A6J6B7C0_9ZZZZ</name>
<organism evidence="7">
    <name type="scientific">freshwater metagenome</name>
    <dbReference type="NCBI Taxonomy" id="449393"/>
    <lineage>
        <taxon>unclassified sequences</taxon>
        <taxon>metagenomes</taxon>
        <taxon>ecological metagenomes</taxon>
    </lineage>
</organism>
<sequence length="370" mass="39596">MIIGGTRVQLEARLTSPRWLVVVVPVFSVLFALVVGGVFLLITGHPPIRTYRDLLDNGYTSFYGITDTLGLATPLICTGLAAAFAFRMNLYNIGQEGQLYLGMVGGAWAGIALAPHLNQFIAVPVVLFTGALFGAMWVLVPALLRARMGTSEIVSTLLLNYVALNLINYFIYGSRGFFRDPSTPFPQGRPISESGRFDSFGTTNTYPTLIISIMLAVFLFWFVRRSNYGYETSVFADSPQTARYAGMNSIWLTSSVLLVSGALAGLGGAMYVMGPAGKVDPGLLQTGLGYAGIVVAALARYNFVAVIITAVLFAGLRVGGSALQASSDPVPIAIAVVLQGAVLLFALGGEIFRRNRVVITRVVQNMKVSV</sequence>
<feature type="transmembrane region" description="Helical" evidence="6">
    <location>
        <begin position="153"/>
        <end position="172"/>
    </location>
</feature>
<dbReference type="GO" id="GO:0022857">
    <property type="term" value="F:transmembrane transporter activity"/>
    <property type="evidence" value="ECO:0007669"/>
    <property type="project" value="InterPro"/>
</dbReference>